<evidence type="ECO:0000313" key="1">
    <source>
        <dbReference type="EMBL" id="MBK1868561.1"/>
    </source>
</evidence>
<organism evidence="1 2">
    <name type="scientific">Taklimakanibacter albus</name>
    <dbReference type="NCBI Taxonomy" id="2800327"/>
    <lineage>
        <taxon>Bacteria</taxon>
        <taxon>Pseudomonadati</taxon>
        <taxon>Pseudomonadota</taxon>
        <taxon>Alphaproteobacteria</taxon>
        <taxon>Hyphomicrobiales</taxon>
        <taxon>Aestuariivirgaceae</taxon>
        <taxon>Taklimakanibacter</taxon>
    </lineage>
</organism>
<dbReference type="Proteomes" id="UP000616151">
    <property type="component" value="Unassembled WGS sequence"/>
</dbReference>
<reference evidence="1" key="1">
    <citation type="submission" date="2021-01" db="EMBL/GenBank/DDBJ databases">
        <authorList>
            <person name="Sun Q."/>
        </authorList>
    </citation>
    <scope>NUCLEOTIDE SEQUENCE</scope>
    <source>
        <strain evidence="1">YIM B02566</strain>
    </source>
</reference>
<proteinExistence type="predicted"/>
<protein>
    <submittedName>
        <fullName evidence="1">Helix-turn-helix transcriptional regulator</fullName>
    </submittedName>
</protein>
<comment type="caution">
    <text evidence="1">The sequence shown here is derived from an EMBL/GenBank/DDBJ whole genome shotgun (WGS) entry which is preliminary data.</text>
</comment>
<sequence length="135" mass="15102">MTKRDPNFVDRHVGNRVRMRRLLVGMSQEKLGELLGITFQQVQKYEKGSNRVSASRLYQISRVLGVNVQYFYDELKNDDDDTAGFAESEGADAIAGALQSPDGVQIARIISETTDPDKRKLILNAVKLLADYKGP</sequence>
<gene>
    <name evidence="1" type="ORF">JHL16_19560</name>
</gene>
<accession>A0ACC5R7B7</accession>
<keyword evidence="2" id="KW-1185">Reference proteome</keyword>
<dbReference type="EMBL" id="JAENHL010000007">
    <property type="protein sequence ID" value="MBK1868561.1"/>
    <property type="molecule type" value="Genomic_DNA"/>
</dbReference>
<name>A0ACC5R7B7_9HYPH</name>
<evidence type="ECO:0000313" key="2">
    <source>
        <dbReference type="Proteomes" id="UP000616151"/>
    </source>
</evidence>